<keyword evidence="6 12" id="KW-0732">Signal</keyword>
<feature type="domain" description="Peptidase M12A" evidence="17">
    <location>
        <begin position="165"/>
        <end position="371"/>
    </location>
</feature>
<keyword evidence="19" id="KW-1185">Reference proteome</keyword>
<feature type="binding site" evidence="14">
    <location>
        <position position="276"/>
    </location>
    <ligand>
        <name>Zn(2+)</name>
        <dbReference type="ChEBI" id="CHEBI:29105"/>
        <note>catalytic</note>
    </ligand>
</feature>
<keyword evidence="5 14" id="KW-0479">Metal-binding</keyword>
<dbReference type="GO" id="GO:0004222">
    <property type="term" value="F:metalloendopeptidase activity"/>
    <property type="evidence" value="ECO:0007669"/>
    <property type="project" value="UniProtKB-UniRule"/>
</dbReference>
<dbReference type="GO" id="GO:0005576">
    <property type="term" value="C:extracellular region"/>
    <property type="evidence" value="ECO:0007669"/>
    <property type="project" value="UniProtKB-SubCell"/>
</dbReference>
<evidence type="ECO:0000259" key="17">
    <source>
        <dbReference type="PROSITE" id="PS51864"/>
    </source>
</evidence>
<keyword evidence="8 14" id="KW-0862">Zinc</keyword>
<dbReference type="InterPro" id="IPR006026">
    <property type="entry name" value="Peptidase_Metallo"/>
</dbReference>
<keyword evidence="4 14" id="KW-0645">Protease</keyword>
<evidence type="ECO:0000256" key="11">
    <source>
        <dbReference type="ARBA" id="ARBA00023180"/>
    </source>
</evidence>
<dbReference type="PROSITE" id="PS00022">
    <property type="entry name" value="EGF_1"/>
    <property type="match status" value="1"/>
</dbReference>
<evidence type="ECO:0000256" key="7">
    <source>
        <dbReference type="ARBA" id="ARBA00022801"/>
    </source>
</evidence>
<keyword evidence="7 14" id="KW-0378">Hydrolase</keyword>
<dbReference type="PIRSF" id="PIRSF036365">
    <property type="entry name" value="Astacin_nematoda"/>
    <property type="match status" value="1"/>
</dbReference>
<feature type="binding site" evidence="14">
    <location>
        <position position="270"/>
    </location>
    <ligand>
        <name>Zn(2+)</name>
        <dbReference type="ChEBI" id="CHEBI:29105"/>
        <note>catalytic</note>
    </ligand>
</feature>
<dbReference type="EMBL" id="JAUCMV010000004">
    <property type="protein sequence ID" value="KAK0400991.1"/>
    <property type="molecule type" value="Genomic_DNA"/>
</dbReference>
<dbReference type="InterPro" id="IPR034035">
    <property type="entry name" value="Astacin-like_dom"/>
</dbReference>
<evidence type="ECO:0000256" key="10">
    <source>
        <dbReference type="ARBA" id="ARBA00023157"/>
    </source>
</evidence>
<gene>
    <name evidence="18" type="ORF">QR680_015545</name>
</gene>
<evidence type="ECO:0000313" key="19">
    <source>
        <dbReference type="Proteomes" id="UP001175271"/>
    </source>
</evidence>
<dbReference type="InterPro" id="IPR035914">
    <property type="entry name" value="Sperma_CUB_dom_sf"/>
</dbReference>
<evidence type="ECO:0000313" key="18">
    <source>
        <dbReference type="EMBL" id="KAK0400991.1"/>
    </source>
</evidence>
<feature type="domain" description="CUB" evidence="16">
    <location>
        <begin position="417"/>
        <end position="544"/>
    </location>
</feature>
<feature type="signal peptide" evidence="12 15">
    <location>
        <begin position="1"/>
        <end position="20"/>
    </location>
</feature>
<dbReference type="Gene3D" id="3.40.390.10">
    <property type="entry name" value="Collagenase (Catalytic Domain)"/>
    <property type="match status" value="1"/>
</dbReference>
<dbReference type="Proteomes" id="UP001175271">
    <property type="component" value="Unassembled WGS sequence"/>
</dbReference>
<dbReference type="PROSITE" id="PS01180">
    <property type="entry name" value="CUB"/>
    <property type="match status" value="1"/>
</dbReference>
<dbReference type="GO" id="GO:0006508">
    <property type="term" value="P:proteolysis"/>
    <property type="evidence" value="ECO:0007669"/>
    <property type="project" value="UniProtKB-KW"/>
</dbReference>
<reference evidence="18" key="1">
    <citation type="submission" date="2023-06" db="EMBL/GenBank/DDBJ databases">
        <title>Genomic analysis of the entomopathogenic nematode Steinernema hermaphroditum.</title>
        <authorList>
            <person name="Schwarz E.M."/>
            <person name="Heppert J.K."/>
            <person name="Baniya A."/>
            <person name="Schwartz H.T."/>
            <person name="Tan C.-H."/>
            <person name="Antoshechkin I."/>
            <person name="Sternberg P.W."/>
            <person name="Goodrich-Blair H."/>
            <person name="Dillman A.R."/>
        </authorList>
    </citation>
    <scope>NUCLEOTIDE SEQUENCE</scope>
    <source>
        <strain evidence="18">PS9179</strain>
        <tissue evidence="18">Whole animal</tissue>
    </source>
</reference>
<keyword evidence="10" id="KW-1015">Disulfide bond</keyword>
<evidence type="ECO:0000256" key="4">
    <source>
        <dbReference type="ARBA" id="ARBA00022670"/>
    </source>
</evidence>
<comment type="caution">
    <text evidence="13">Lacks conserved residue(s) required for the propagation of feature annotation.</text>
</comment>
<accession>A0AA39H976</accession>
<dbReference type="InterPro" id="IPR001506">
    <property type="entry name" value="Peptidase_M12A"/>
</dbReference>
<feature type="active site" evidence="14">
    <location>
        <position position="267"/>
    </location>
</feature>
<keyword evidence="9 14" id="KW-0482">Metalloprotease</keyword>
<keyword evidence="11" id="KW-0325">Glycoprotein</keyword>
<evidence type="ECO:0000256" key="12">
    <source>
        <dbReference type="PIRNR" id="PIRNR036365"/>
    </source>
</evidence>
<evidence type="ECO:0000256" key="9">
    <source>
        <dbReference type="ARBA" id="ARBA00023049"/>
    </source>
</evidence>
<dbReference type="CDD" id="cd04280">
    <property type="entry name" value="ZnMc_astacin_like"/>
    <property type="match status" value="1"/>
</dbReference>
<dbReference type="PRINTS" id="PR00480">
    <property type="entry name" value="ASTACIN"/>
</dbReference>
<dbReference type="InterPro" id="IPR024079">
    <property type="entry name" value="MetalloPept_cat_dom_sf"/>
</dbReference>
<evidence type="ECO:0000256" key="5">
    <source>
        <dbReference type="ARBA" id="ARBA00022723"/>
    </source>
</evidence>
<dbReference type="GO" id="GO:0008270">
    <property type="term" value="F:zinc ion binding"/>
    <property type="evidence" value="ECO:0007669"/>
    <property type="project" value="UniProtKB-UniRule"/>
</dbReference>
<dbReference type="PANTHER" id="PTHR10127:SF780">
    <property type="entry name" value="METALLOENDOPEPTIDASE"/>
    <property type="match status" value="1"/>
</dbReference>
<evidence type="ECO:0000256" key="8">
    <source>
        <dbReference type="ARBA" id="ARBA00022833"/>
    </source>
</evidence>
<dbReference type="AlphaFoldDB" id="A0AA39H976"/>
<dbReference type="InterPro" id="IPR017050">
    <property type="entry name" value="Metallopeptidase_nem"/>
</dbReference>
<evidence type="ECO:0000256" key="2">
    <source>
        <dbReference type="ARBA" id="ARBA00022525"/>
    </source>
</evidence>
<organism evidence="18 19">
    <name type="scientific">Steinernema hermaphroditum</name>
    <dbReference type="NCBI Taxonomy" id="289476"/>
    <lineage>
        <taxon>Eukaryota</taxon>
        <taxon>Metazoa</taxon>
        <taxon>Ecdysozoa</taxon>
        <taxon>Nematoda</taxon>
        <taxon>Chromadorea</taxon>
        <taxon>Rhabditida</taxon>
        <taxon>Tylenchina</taxon>
        <taxon>Panagrolaimomorpha</taxon>
        <taxon>Strongyloidoidea</taxon>
        <taxon>Steinernematidae</taxon>
        <taxon>Steinernema</taxon>
    </lineage>
</organism>
<evidence type="ECO:0000256" key="6">
    <source>
        <dbReference type="ARBA" id="ARBA00022729"/>
    </source>
</evidence>
<proteinExistence type="predicted"/>
<evidence type="ECO:0000259" key="16">
    <source>
        <dbReference type="PROSITE" id="PS01180"/>
    </source>
</evidence>
<keyword evidence="2 12" id="KW-0964">Secreted</keyword>
<dbReference type="SUPFAM" id="SSF55486">
    <property type="entry name" value="Metalloproteases ('zincins'), catalytic domain"/>
    <property type="match status" value="1"/>
</dbReference>
<dbReference type="PANTHER" id="PTHR10127">
    <property type="entry name" value="DISCOIDIN, CUB, EGF, LAMININ , AND ZINC METALLOPROTEASE DOMAIN CONTAINING"/>
    <property type="match status" value="1"/>
</dbReference>
<dbReference type="PROSITE" id="PS01186">
    <property type="entry name" value="EGF_2"/>
    <property type="match status" value="1"/>
</dbReference>
<dbReference type="InterPro" id="IPR000859">
    <property type="entry name" value="CUB_dom"/>
</dbReference>
<dbReference type="PROSITE" id="PS51864">
    <property type="entry name" value="ASTACIN"/>
    <property type="match status" value="1"/>
</dbReference>
<keyword evidence="3" id="KW-0245">EGF-like domain</keyword>
<dbReference type="SUPFAM" id="SSF49854">
    <property type="entry name" value="Spermadhesin, CUB domain"/>
    <property type="match status" value="1"/>
</dbReference>
<sequence length="544" mass="60087">MAAVHCTFILLIVCFAVADTEPPPSTIGSDGKPLRGAALRAKTNEEYDRLNGLAPDHFQKRADFINANKDRLNAKVKAQADNNMEKFIKAREEQKKNRVPDAPEIEPFTMKPSEHLSIYDINEPLGLGEFLWDGDQDIHVPQLTEFFGLKDPTDQTTSLSRRKRQAMVDSQYPTDTWTQGVPYFFDPSLSASGVAAVQTAIGFWQTYTCVRFMPVSSPSASTIKPVVRFYNGSGCSSPIGRSTDPSIVTQDISLGTGCDTPGTAAHEIGHTIGLYHAQQRIDRDAWISINTSNIIPSYVFAFSEASSSTNYNYGMRYDFRSIMHYGPYAFPINPAIPTIQAFDWLSQYSIGASRMPTFTDVAVINYHYKCYDRCNTTVCYNGGLPNPNNCAVCQCPTGFAGKDCSAIAPANGVVGSCGGLLTATADWTDLAISNQIGNGVWAGSTVEANCTWHIMAPAGKFVQFYVKSVGAGGSNSAHCSRDCYWAGVDIKWDSNKQPEGYRICCPDSYYWMNQSRDNRLIVMAYNYWFYTDFTLSYRIGNSTS</sequence>
<protein>
    <recommendedName>
        <fullName evidence="12">Zinc metalloproteinase</fullName>
    </recommendedName>
</protein>
<name>A0AA39H976_9BILA</name>
<feature type="binding site" evidence="14">
    <location>
        <position position="266"/>
    </location>
    <ligand>
        <name>Zn(2+)</name>
        <dbReference type="ChEBI" id="CHEBI:29105"/>
        <note>catalytic</note>
    </ligand>
</feature>
<dbReference type="GO" id="GO:0018996">
    <property type="term" value="P:molting cycle, collagen and cuticulin-based cuticle"/>
    <property type="evidence" value="ECO:0007669"/>
    <property type="project" value="InterPro"/>
</dbReference>
<dbReference type="Pfam" id="PF01400">
    <property type="entry name" value="Astacin"/>
    <property type="match status" value="1"/>
</dbReference>
<evidence type="ECO:0000256" key="15">
    <source>
        <dbReference type="RuleBase" id="RU361183"/>
    </source>
</evidence>
<dbReference type="SMART" id="SM00235">
    <property type="entry name" value="ZnMc"/>
    <property type="match status" value="1"/>
</dbReference>
<evidence type="ECO:0000256" key="3">
    <source>
        <dbReference type="ARBA" id="ARBA00022536"/>
    </source>
</evidence>
<feature type="chain" id="PRO_5041486259" description="Zinc metalloproteinase" evidence="12 15">
    <location>
        <begin position="21"/>
        <end position="544"/>
    </location>
</feature>
<comment type="caution">
    <text evidence="18">The sequence shown here is derived from an EMBL/GenBank/DDBJ whole genome shotgun (WGS) entry which is preliminary data.</text>
</comment>
<evidence type="ECO:0000256" key="1">
    <source>
        <dbReference type="ARBA" id="ARBA00004613"/>
    </source>
</evidence>
<evidence type="ECO:0000256" key="13">
    <source>
        <dbReference type="PROSITE-ProRule" id="PRU00059"/>
    </source>
</evidence>
<comment type="cofactor">
    <cofactor evidence="14 15">
        <name>Zn(2+)</name>
        <dbReference type="ChEBI" id="CHEBI:29105"/>
    </cofactor>
    <text evidence="14 15">Binds 1 zinc ion per subunit.</text>
</comment>
<dbReference type="InterPro" id="IPR000742">
    <property type="entry name" value="EGF"/>
</dbReference>
<comment type="subcellular location">
    <subcellularLocation>
        <location evidence="1 12">Secreted</location>
    </subcellularLocation>
</comment>
<evidence type="ECO:0000256" key="14">
    <source>
        <dbReference type="PROSITE-ProRule" id="PRU01211"/>
    </source>
</evidence>